<dbReference type="InterPro" id="IPR005170">
    <property type="entry name" value="Transptr-assoc_dom"/>
</dbReference>
<dbReference type="SUPFAM" id="SSF56176">
    <property type="entry name" value="FAD-binding/transporter-associated domain-like"/>
    <property type="match status" value="1"/>
</dbReference>
<dbReference type="InterPro" id="IPR020948">
    <property type="entry name" value="P_starv_induced_PsiE-like"/>
</dbReference>
<evidence type="ECO:0000256" key="4">
    <source>
        <dbReference type="ARBA" id="ARBA00022989"/>
    </source>
</evidence>
<protein>
    <recommendedName>
        <fullName evidence="7">Transporter-associated domain-containing protein</fullName>
    </recommendedName>
</protein>
<keyword evidence="3 6" id="KW-0812">Transmembrane</keyword>
<evidence type="ECO:0000256" key="2">
    <source>
        <dbReference type="ARBA" id="ARBA00022475"/>
    </source>
</evidence>
<feature type="transmembrane region" description="Helical" evidence="6">
    <location>
        <begin position="15"/>
        <end position="39"/>
    </location>
</feature>
<dbReference type="RefSeq" id="WP_255227259.1">
    <property type="nucleotide sequence ID" value="NZ_JAJEKE010000007.1"/>
</dbReference>
<name>A0ABT1NET4_9FIRM</name>
<reference evidence="8 9" key="1">
    <citation type="submission" date="2021-10" db="EMBL/GenBank/DDBJ databases">
        <title>Lutispora strain m25 sp. nov., a thermophilic, non-spore-forming bacterium isolated from a lab-scale methanogenic bioreactor digesting anaerobic sludge.</title>
        <authorList>
            <person name="El Houari A."/>
            <person name="Mcdonald J."/>
        </authorList>
    </citation>
    <scope>NUCLEOTIDE SEQUENCE [LARGE SCALE GENOMIC DNA]</scope>
    <source>
        <strain evidence="9">m25</strain>
    </source>
</reference>
<sequence length="211" mass="23437">MNKNLGFFKNKLIKYTYYLEIILALFIIAAVIVSAVDLAKYIYIILKTNPIDTYLVFQKFLGHILLLVVGVELVIMLMSHSTSSVLEVVLYAIARKMLIYSDTTLDIALGVVAIAMVFAIRKYLFTKEIKIEGNGHVFSAAISVHDANTITGLNIPENLGNTIGGVITKMAEDTHRPVYEGIDYRVGNAKLKVLSIKDGLIEKVLIDNLDE</sequence>
<organism evidence="8 9">
    <name type="scientific">Lutispora saccharofermentans</name>
    <dbReference type="NCBI Taxonomy" id="3024236"/>
    <lineage>
        <taxon>Bacteria</taxon>
        <taxon>Bacillati</taxon>
        <taxon>Bacillota</taxon>
        <taxon>Clostridia</taxon>
        <taxon>Lutisporales</taxon>
        <taxon>Lutisporaceae</taxon>
        <taxon>Lutispora</taxon>
    </lineage>
</organism>
<dbReference type="Proteomes" id="UP001651880">
    <property type="component" value="Unassembled WGS sequence"/>
</dbReference>
<keyword evidence="2" id="KW-1003">Cell membrane</keyword>
<keyword evidence="4 6" id="KW-1133">Transmembrane helix</keyword>
<evidence type="ECO:0000256" key="6">
    <source>
        <dbReference type="SAM" id="Phobius"/>
    </source>
</evidence>
<feature type="transmembrane region" description="Helical" evidence="6">
    <location>
        <begin position="60"/>
        <end position="78"/>
    </location>
</feature>
<proteinExistence type="predicted"/>
<keyword evidence="9" id="KW-1185">Reference proteome</keyword>
<evidence type="ECO:0000256" key="3">
    <source>
        <dbReference type="ARBA" id="ARBA00022692"/>
    </source>
</evidence>
<accession>A0ABT1NET4</accession>
<evidence type="ECO:0000313" key="8">
    <source>
        <dbReference type="EMBL" id="MCQ1529738.1"/>
    </source>
</evidence>
<comment type="subcellular location">
    <subcellularLocation>
        <location evidence="1">Cell membrane</location>
        <topology evidence="1">Multi-pass membrane protein</topology>
    </subcellularLocation>
</comment>
<evidence type="ECO:0000259" key="7">
    <source>
        <dbReference type="Pfam" id="PF03471"/>
    </source>
</evidence>
<dbReference type="InterPro" id="IPR036318">
    <property type="entry name" value="FAD-bd_PCMH-like_sf"/>
</dbReference>
<evidence type="ECO:0000313" key="9">
    <source>
        <dbReference type="Proteomes" id="UP001651880"/>
    </source>
</evidence>
<evidence type="ECO:0000256" key="1">
    <source>
        <dbReference type="ARBA" id="ARBA00004651"/>
    </source>
</evidence>
<dbReference type="Gene3D" id="3.30.465.10">
    <property type="match status" value="1"/>
</dbReference>
<dbReference type="Pfam" id="PF03471">
    <property type="entry name" value="CorC_HlyC"/>
    <property type="match status" value="1"/>
</dbReference>
<dbReference type="InterPro" id="IPR016169">
    <property type="entry name" value="FAD-bd_PCMH_sub2"/>
</dbReference>
<comment type="caution">
    <text evidence="8">The sequence shown here is derived from an EMBL/GenBank/DDBJ whole genome shotgun (WGS) entry which is preliminary data.</text>
</comment>
<keyword evidence="5 6" id="KW-0472">Membrane</keyword>
<feature type="transmembrane region" description="Helical" evidence="6">
    <location>
        <begin position="98"/>
        <end position="120"/>
    </location>
</feature>
<feature type="domain" description="Transporter-associated" evidence="7">
    <location>
        <begin position="130"/>
        <end position="207"/>
    </location>
</feature>
<dbReference type="EMBL" id="JAJEKE010000007">
    <property type="protein sequence ID" value="MCQ1529738.1"/>
    <property type="molecule type" value="Genomic_DNA"/>
</dbReference>
<gene>
    <name evidence="8" type="ORF">LJD61_09295</name>
</gene>
<dbReference type="Pfam" id="PF06146">
    <property type="entry name" value="PsiE"/>
    <property type="match status" value="1"/>
</dbReference>
<evidence type="ECO:0000256" key="5">
    <source>
        <dbReference type="ARBA" id="ARBA00023136"/>
    </source>
</evidence>